<feature type="binding site" description="axial binding residue" evidence="14">
    <location>
        <position position="93"/>
    </location>
    <ligand>
        <name>heme</name>
        <dbReference type="ChEBI" id="CHEBI:30413"/>
    </ligand>
    <ligandPart>
        <name>Fe</name>
        <dbReference type="ChEBI" id="CHEBI:18248"/>
    </ligandPart>
</feature>
<feature type="transmembrane region" description="Helical" evidence="14">
    <location>
        <begin position="152"/>
        <end position="170"/>
    </location>
</feature>
<evidence type="ECO:0000313" key="16">
    <source>
        <dbReference type="EMBL" id="RXK49681.1"/>
    </source>
</evidence>
<evidence type="ECO:0000256" key="4">
    <source>
        <dbReference type="ARBA" id="ARBA00017504"/>
    </source>
</evidence>
<keyword evidence="10 14" id="KW-0560">Oxidoreductase</keyword>
<evidence type="ECO:0000313" key="17">
    <source>
        <dbReference type="Proteomes" id="UP000289455"/>
    </source>
</evidence>
<reference evidence="16 17" key="1">
    <citation type="submission" date="2019-01" db="EMBL/GenBank/DDBJ databases">
        <title>Cytophagaceae bacterium strain CAR-16.</title>
        <authorList>
            <person name="Chen W.-M."/>
        </authorList>
    </citation>
    <scope>NUCLEOTIDE SEQUENCE [LARGE SCALE GENOMIC DNA]</scope>
    <source>
        <strain evidence="16 17">CAR-16</strain>
    </source>
</reference>
<dbReference type="Pfam" id="PF03653">
    <property type="entry name" value="UPF0093"/>
    <property type="match status" value="1"/>
</dbReference>
<keyword evidence="7 14" id="KW-0812">Transmembrane</keyword>
<dbReference type="Proteomes" id="UP000289455">
    <property type="component" value="Unassembled WGS sequence"/>
</dbReference>
<sequence>MIYPIIKSLHIIFVVSWFAGLFYLPRLLVYHAESQNKQEPERTILSAQFEKMQKVLFNAIMIPAMFLTWITGLSLIYLQWLESFGQHTWLHLKLGFVVAITIYHFYCRYLIQQFRQQHFIFSGSQLRLFNEIATILLVSVVFLVVGKNSLDWLYGLIGFTVFGILIMLAVKIARRFRKNA</sequence>
<comment type="cofactor">
    <cofactor evidence="14 15">
        <name>heme b</name>
        <dbReference type="ChEBI" id="CHEBI:60344"/>
    </cofactor>
    <text evidence="14 15">Binds 1 heme b (iron(II)-protoporphyrin IX) group per subunit.</text>
</comment>
<dbReference type="GO" id="GO:0070818">
    <property type="term" value="F:protoporphyrinogen oxidase activity"/>
    <property type="evidence" value="ECO:0007669"/>
    <property type="project" value="UniProtKB-UniRule"/>
</dbReference>
<dbReference type="InterPro" id="IPR005265">
    <property type="entry name" value="HemJ-like"/>
</dbReference>
<evidence type="ECO:0000256" key="11">
    <source>
        <dbReference type="ARBA" id="ARBA00023004"/>
    </source>
</evidence>
<keyword evidence="6 14" id="KW-0349">Heme</keyword>
<comment type="subcellular location">
    <subcellularLocation>
        <location evidence="1 14">Cell membrane</location>
        <topology evidence="1 14">Multi-pass membrane protein</topology>
    </subcellularLocation>
</comment>
<dbReference type="UniPathway" id="UPA00251">
    <property type="reaction ID" value="UER00324"/>
</dbReference>
<dbReference type="HAMAP" id="MF_02239">
    <property type="entry name" value="HemJ"/>
    <property type="match status" value="1"/>
</dbReference>
<feature type="transmembrane region" description="Helical" evidence="14">
    <location>
        <begin position="89"/>
        <end position="107"/>
    </location>
</feature>
<proteinExistence type="inferred from homology"/>
<feature type="binding site" description="axial binding residue" evidence="14">
    <location>
        <position position="10"/>
    </location>
    <ligand>
        <name>heme</name>
        <dbReference type="ChEBI" id="CHEBI:30413"/>
    </ligand>
    <ligandPart>
        <name>Fe</name>
        <dbReference type="ChEBI" id="CHEBI:18248"/>
    </ligandPart>
</feature>
<evidence type="ECO:0000256" key="13">
    <source>
        <dbReference type="ARBA" id="ARBA00048390"/>
    </source>
</evidence>
<evidence type="ECO:0000256" key="12">
    <source>
        <dbReference type="ARBA" id="ARBA00023136"/>
    </source>
</evidence>
<evidence type="ECO:0000256" key="14">
    <source>
        <dbReference type="HAMAP-Rule" id="MF_02239"/>
    </source>
</evidence>
<accession>A0A4Q1BZX7</accession>
<evidence type="ECO:0000256" key="5">
    <source>
        <dbReference type="ARBA" id="ARBA00022475"/>
    </source>
</evidence>
<evidence type="ECO:0000256" key="9">
    <source>
        <dbReference type="ARBA" id="ARBA00022989"/>
    </source>
</evidence>
<keyword evidence="11 14" id="KW-0408">Iron</keyword>
<keyword evidence="12 14" id="KW-0472">Membrane</keyword>
<organism evidence="16 17">
    <name type="scientific">Aquirufa rosea</name>
    <dbReference type="NCBI Taxonomy" id="2509241"/>
    <lineage>
        <taxon>Bacteria</taxon>
        <taxon>Pseudomonadati</taxon>
        <taxon>Bacteroidota</taxon>
        <taxon>Cytophagia</taxon>
        <taxon>Cytophagales</taxon>
        <taxon>Flectobacillaceae</taxon>
        <taxon>Aquirufa</taxon>
    </lineage>
</organism>
<dbReference type="RefSeq" id="WP_129026778.1">
    <property type="nucleotide sequence ID" value="NZ_SDHY01000003.1"/>
</dbReference>
<comment type="subunit">
    <text evidence="14">Homodimer.</text>
</comment>
<keyword evidence="17" id="KW-1185">Reference proteome</keyword>
<comment type="pathway">
    <text evidence="2 14 15">Porphyrin-containing compound metabolism; protoporphyrin-IX biosynthesis; protoporphyrin-IX from protoporphyrinogen-IX: step 1/1.</text>
</comment>
<evidence type="ECO:0000256" key="8">
    <source>
        <dbReference type="ARBA" id="ARBA00022723"/>
    </source>
</evidence>
<dbReference type="OrthoDB" id="9800824at2"/>
<keyword evidence="9 14" id="KW-1133">Transmembrane helix</keyword>
<dbReference type="AlphaFoldDB" id="A0A4Q1BZX7"/>
<dbReference type="PANTHER" id="PTHR40255">
    <property type="entry name" value="UPF0093 MEMBRANE PROTEIN SLR1790"/>
    <property type="match status" value="1"/>
</dbReference>
<evidence type="ECO:0000256" key="3">
    <source>
        <dbReference type="ARBA" id="ARBA00006501"/>
    </source>
</evidence>
<dbReference type="GO" id="GO:0046872">
    <property type="term" value="F:metal ion binding"/>
    <property type="evidence" value="ECO:0007669"/>
    <property type="project" value="UniProtKB-UniRule"/>
</dbReference>
<evidence type="ECO:0000256" key="2">
    <source>
        <dbReference type="ARBA" id="ARBA00005073"/>
    </source>
</evidence>
<feature type="transmembrane region" description="Helical" evidence="14">
    <location>
        <begin position="128"/>
        <end position="146"/>
    </location>
</feature>
<evidence type="ECO:0000256" key="10">
    <source>
        <dbReference type="ARBA" id="ARBA00023002"/>
    </source>
</evidence>
<evidence type="ECO:0000256" key="15">
    <source>
        <dbReference type="PIRNR" id="PIRNR004638"/>
    </source>
</evidence>
<dbReference type="GO" id="GO:0006782">
    <property type="term" value="P:protoporphyrinogen IX biosynthetic process"/>
    <property type="evidence" value="ECO:0007669"/>
    <property type="project" value="UniProtKB-UniRule"/>
</dbReference>
<dbReference type="GO" id="GO:0005886">
    <property type="term" value="C:plasma membrane"/>
    <property type="evidence" value="ECO:0007669"/>
    <property type="project" value="UniProtKB-SubCell"/>
</dbReference>
<protein>
    <recommendedName>
        <fullName evidence="4 14">Protoporphyrinogen IX oxidase</fullName>
        <shortName evidence="14">PPO</shortName>
        <ecNumber evidence="14 15">1.3.99.-</ecNumber>
    </recommendedName>
</protein>
<comment type="similarity">
    <text evidence="3 14 15">Belongs to the HemJ family.</text>
</comment>
<keyword evidence="5 14" id="KW-1003">Cell membrane</keyword>
<gene>
    <name evidence="16" type="ORF">ESB04_05765</name>
</gene>
<dbReference type="PIRSF" id="PIRSF004638">
    <property type="entry name" value="UCP004638"/>
    <property type="match status" value="1"/>
</dbReference>
<evidence type="ECO:0000256" key="7">
    <source>
        <dbReference type="ARBA" id="ARBA00022692"/>
    </source>
</evidence>
<dbReference type="PANTHER" id="PTHR40255:SF1">
    <property type="entry name" value="PROTOPORPHYRINOGEN IX OXIDASE"/>
    <property type="match status" value="1"/>
</dbReference>
<keyword evidence="8 14" id="KW-0479">Metal-binding</keyword>
<comment type="caution">
    <text evidence="16">The sequence shown here is derived from an EMBL/GenBank/DDBJ whole genome shotgun (WGS) entry which is preliminary data.</text>
</comment>
<feature type="transmembrane region" description="Helical" evidence="14">
    <location>
        <begin position="55"/>
        <end position="77"/>
    </location>
</feature>
<evidence type="ECO:0000256" key="6">
    <source>
        <dbReference type="ARBA" id="ARBA00022617"/>
    </source>
</evidence>
<dbReference type="EMBL" id="SDHY01000003">
    <property type="protein sequence ID" value="RXK49681.1"/>
    <property type="molecule type" value="Genomic_DNA"/>
</dbReference>
<evidence type="ECO:0000256" key="1">
    <source>
        <dbReference type="ARBA" id="ARBA00004651"/>
    </source>
</evidence>
<comment type="catalytic activity">
    <reaction evidence="13 14 15">
        <text>protoporphyrinogen IX + 3 A = protoporphyrin IX + 3 AH2</text>
        <dbReference type="Rhea" id="RHEA:62000"/>
        <dbReference type="ChEBI" id="CHEBI:13193"/>
        <dbReference type="ChEBI" id="CHEBI:17499"/>
        <dbReference type="ChEBI" id="CHEBI:57306"/>
        <dbReference type="ChEBI" id="CHEBI:57307"/>
    </reaction>
</comment>
<feature type="transmembrane region" description="Helical" evidence="14">
    <location>
        <begin position="6"/>
        <end position="24"/>
    </location>
</feature>
<name>A0A4Q1BZX7_9BACT</name>
<dbReference type="EC" id="1.3.99.-" evidence="14 15"/>
<comment type="function">
    <text evidence="14 15">Catalyzes the oxidation of protoporphyrinogen IX to protoporphyrin IX.</text>
</comment>